<evidence type="ECO:0000313" key="7">
    <source>
        <dbReference type="Proteomes" id="UP000198992"/>
    </source>
</evidence>
<dbReference type="Proteomes" id="UP000198992">
    <property type="component" value="Unassembled WGS sequence"/>
</dbReference>
<dbReference type="Gene3D" id="3.40.50.300">
    <property type="entry name" value="P-loop containing nucleotide triphosphate hydrolases"/>
    <property type="match status" value="1"/>
</dbReference>
<dbReference type="InterPro" id="IPR003439">
    <property type="entry name" value="ABC_transporter-like_ATP-bd"/>
</dbReference>
<organism evidence="6 7">
    <name type="scientific">Bradyrhizobium erythrophlei</name>
    <dbReference type="NCBI Taxonomy" id="1437360"/>
    <lineage>
        <taxon>Bacteria</taxon>
        <taxon>Pseudomonadati</taxon>
        <taxon>Pseudomonadota</taxon>
        <taxon>Alphaproteobacteria</taxon>
        <taxon>Hyphomicrobiales</taxon>
        <taxon>Nitrobacteraceae</taxon>
        <taxon>Bradyrhizobium</taxon>
    </lineage>
</organism>
<sequence>MIDSVADPLLRVDKLVRRYGGITATDNLSMEVIPGELHAIIGPNGAGKTTLISQLTGQVMPNSGTIYFAGRDVTHLPSYKRSRLGLARSFQITSLLKDFSAIDNVALAAQAHDGHSFRFWGNARKERHLRATARAALERVGLGKRADIVVSQLSHGEQRELELAVALATKPQLLLLDEPMAGLGVTESARMVALLKELRKEVTIVLVEHDMEAVFALADRITVLVYGRVIACDVPDAIRKDEEVKRAYLGDQHAVTRHG</sequence>
<evidence type="ECO:0000256" key="2">
    <source>
        <dbReference type="ARBA" id="ARBA00022741"/>
    </source>
</evidence>
<dbReference type="CDD" id="cd03219">
    <property type="entry name" value="ABC_Mj1267_LivG_branched"/>
    <property type="match status" value="1"/>
</dbReference>
<feature type="domain" description="ABC transporter" evidence="5">
    <location>
        <begin position="10"/>
        <end position="251"/>
    </location>
</feature>
<dbReference type="InterPro" id="IPR027417">
    <property type="entry name" value="P-loop_NTPase"/>
</dbReference>
<dbReference type="GO" id="GO:0016887">
    <property type="term" value="F:ATP hydrolysis activity"/>
    <property type="evidence" value="ECO:0007669"/>
    <property type="project" value="InterPro"/>
</dbReference>
<dbReference type="GO" id="GO:0005524">
    <property type="term" value="F:ATP binding"/>
    <property type="evidence" value="ECO:0007669"/>
    <property type="project" value="UniProtKB-KW"/>
</dbReference>
<proteinExistence type="predicted"/>
<dbReference type="SUPFAM" id="SSF52540">
    <property type="entry name" value="P-loop containing nucleoside triphosphate hydrolases"/>
    <property type="match status" value="1"/>
</dbReference>
<dbReference type="AlphaFoldDB" id="A0A1H5DZW5"/>
<dbReference type="InterPro" id="IPR003593">
    <property type="entry name" value="AAA+_ATPase"/>
</dbReference>
<evidence type="ECO:0000256" key="1">
    <source>
        <dbReference type="ARBA" id="ARBA00022448"/>
    </source>
</evidence>
<gene>
    <name evidence="6" type="ORF">SAMN05444164_6008</name>
</gene>
<keyword evidence="2" id="KW-0547">Nucleotide-binding</keyword>
<dbReference type="EMBL" id="FNTH01000001">
    <property type="protein sequence ID" value="SED84467.1"/>
    <property type="molecule type" value="Genomic_DNA"/>
</dbReference>
<dbReference type="SMART" id="SM00382">
    <property type="entry name" value="AAA"/>
    <property type="match status" value="1"/>
</dbReference>
<dbReference type="PROSITE" id="PS50893">
    <property type="entry name" value="ABC_TRANSPORTER_2"/>
    <property type="match status" value="1"/>
</dbReference>
<evidence type="ECO:0000256" key="4">
    <source>
        <dbReference type="ARBA" id="ARBA00024722"/>
    </source>
</evidence>
<keyword evidence="3 6" id="KW-0067">ATP-binding</keyword>
<dbReference type="Pfam" id="PF12399">
    <property type="entry name" value="BCA_ABC_TP_C"/>
    <property type="match status" value="1"/>
</dbReference>
<dbReference type="PANTHER" id="PTHR45772">
    <property type="entry name" value="CONSERVED COMPONENT OF ABC TRANSPORTER FOR NATURAL AMINO ACIDS-RELATED"/>
    <property type="match status" value="1"/>
</dbReference>
<keyword evidence="1" id="KW-0813">Transport</keyword>
<dbReference type="Pfam" id="PF00005">
    <property type="entry name" value="ABC_tran"/>
    <property type="match status" value="1"/>
</dbReference>
<protein>
    <submittedName>
        <fullName evidence="6">Amino acid/amide ABC transporter ATP-binding protein 1, HAAT family</fullName>
    </submittedName>
</protein>
<dbReference type="GO" id="GO:0005886">
    <property type="term" value="C:plasma membrane"/>
    <property type="evidence" value="ECO:0007669"/>
    <property type="project" value="TreeGrafter"/>
</dbReference>
<evidence type="ECO:0000259" key="5">
    <source>
        <dbReference type="PROSITE" id="PS50893"/>
    </source>
</evidence>
<evidence type="ECO:0000313" key="6">
    <source>
        <dbReference type="EMBL" id="SED84467.1"/>
    </source>
</evidence>
<dbReference type="PANTHER" id="PTHR45772:SF2">
    <property type="entry name" value="ABC TRANSPORTER ATP-BINDING PROTEIN"/>
    <property type="match status" value="1"/>
</dbReference>
<dbReference type="InterPro" id="IPR032823">
    <property type="entry name" value="BCA_ABC_TP_C"/>
</dbReference>
<comment type="function">
    <text evidence="4">Involved in beta-(1--&gt;2)glucan export. Transmembrane domains (TMD) form a pore in the inner membrane and the ATP-binding domain (NBD) is responsible for energy generation.</text>
</comment>
<dbReference type="InterPro" id="IPR051120">
    <property type="entry name" value="ABC_AA/LPS_Transport"/>
</dbReference>
<evidence type="ECO:0000256" key="3">
    <source>
        <dbReference type="ARBA" id="ARBA00022840"/>
    </source>
</evidence>
<name>A0A1H5DZW5_9BRAD</name>
<reference evidence="6 7" key="1">
    <citation type="submission" date="2016-10" db="EMBL/GenBank/DDBJ databases">
        <authorList>
            <person name="de Groot N.N."/>
        </authorList>
    </citation>
    <scope>NUCLEOTIDE SEQUENCE [LARGE SCALE GENOMIC DNA]</scope>
    <source>
        <strain evidence="6 7">MT12</strain>
    </source>
</reference>
<accession>A0A1H5DZW5</accession>